<dbReference type="GO" id="GO:0030973">
    <property type="term" value="F:molybdate ion binding"/>
    <property type="evidence" value="ECO:0007669"/>
    <property type="project" value="TreeGrafter"/>
</dbReference>
<dbReference type="OrthoDB" id="9785015at2"/>
<organism evidence="3 4">
    <name type="scientific">Peptoclostridium litorale DSM 5388</name>
    <dbReference type="NCBI Taxonomy" id="1121324"/>
    <lineage>
        <taxon>Bacteria</taxon>
        <taxon>Bacillati</taxon>
        <taxon>Bacillota</taxon>
        <taxon>Clostridia</taxon>
        <taxon>Peptostreptococcales</taxon>
        <taxon>Peptoclostridiaceae</taxon>
        <taxon>Peptoclostridium</taxon>
    </lineage>
</organism>
<dbReference type="Gene3D" id="3.40.190.10">
    <property type="entry name" value="Periplasmic binding protein-like II"/>
    <property type="match status" value="2"/>
</dbReference>
<reference evidence="3 4" key="1">
    <citation type="submission" date="2014-03" db="EMBL/GenBank/DDBJ databases">
        <title>Genome sequence of Clostridium litorale W6, DSM 5388.</title>
        <authorList>
            <person name="Poehlein A."/>
            <person name="Jagirdar A."/>
            <person name="Khonsari B."/>
            <person name="Chibani C.M."/>
            <person name="Gutierrez Gutierrez D.A."/>
            <person name="Davydova E."/>
            <person name="Alghaithi H.S."/>
            <person name="Nair K.P."/>
            <person name="Dhamotharan K."/>
            <person name="Chandran L."/>
            <person name="G W."/>
            <person name="Daniel R."/>
        </authorList>
    </citation>
    <scope>NUCLEOTIDE SEQUENCE [LARGE SCALE GENOMIC DNA]</scope>
    <source>
        <strain evidence="3 4">W6</strain>
    </source>
</reference>
<keyword evidence="4" id="KW-1185">Reference proteome</keyword>
<dbReference type="InterPro" id="IPR050682">
    <property type="entry name" value="ModA/WtpA"/>
</dbReference>
<dbReference type="GO" id="GO:0015689">
    <property type="term" value="P:molybdate ion transport"/>
    <property type="evidence" value="ECO:0007669"/>
    <property type="project" value="TreeGrafter"/>
</dbReference>
<feature type="signal peptide" evidence="2">
    <location>
        <begin position="1"/>
        <end position="23"/>
    </location>
</feature>
<comment type="similarity">
    <text evidence="1">Belongs to the bacterial solute-binding protein 1 family. WtpA subfamily.</text>
</comment>
<dbReference type="eggNOG" id="COG0725">
    <property type="taxonomic scope" value="Bacteria"/>
</dbReference>
<proteinExistence type="inferred from homology"/>
<dbReference type="EMBL" id="JJMM01000010">
    <property type="protein sequence ID" value="KDR95432.1"/>
    <property type="molecule type" value="Genomic_DNA"/>
</dbReference>
<dbReference type="Proteomes" id="UP000027946">
    <property type="component" value="Unassembled WGS sequence"/>
</dbReference>
<dbReference type="RefSeq" id="WP_038263668.1">
    <property type="nucleotide sequence ID" value="NZ_FSRH01000010.1"/>
</dbReference>
<sequence length="341" mass="37737">MKFSKKLLGIFTALLMASTFALAGCGQGEESLTQAANAQQEEDSLQGDLVVYHAGSLSVPFEALEKRFEELHPGVDVQRTPGGSRKIARQITELGDKVDVLCSADYTVIDTLVMPEFASWNALFAENSMVIMYSKDSKYAGEIDADNWYDVITRDGVNYGHSDPNADPCGYRSVLLWQLAEKHYGKDGINQKLVDSCKAENIRPKSVELIAMLETGALDYAFEYESVAIQHAKKNPDLDYVKLPMEINLSSLDYKDFYANATIELDGKEPGEKITKKGEPIVYSLTMPNTGENSEAAVEFLKFLFDEKEGVRILKEEGQPVLDAVNVFGEENIPEGLSESI</sequence>
<keyword evidence="2" id="KW-0732">Signal</keyword>
<gene>
    <name evidence="3" type="primary">wtpA</name>
    <name evidence="3" type="ORF">CLIT_10c01590</name>
</gene>
<dbReference type="CDD" id="cd13540">
    <property type="entry name" value="PBP2_ModA_WtpA"/>
    <property type="match status" value="1"/>
</dbReference>
<dbReference type="SUPFAM" id="SSF53850">
    <property type="entry name" value="Periplasmic binding protein-like II"/>
    <property type="match status" value="1"/>
</dbReference>
<dbReference type="Pfam" id="PF13531">
    <property type="entry name" value="SBP_bac_11"/>
    <property type="match status" value="1"/>
</dbReference>
<dbReference type="PROSITE" id="PS51257">
    <property type="entry name" value="PROKAR_LIPOPROTEIN"/>
    <property type="match status" value="1"/>
</dbReference>
<evidence type="ECO:0000256" key="2">
    <source>
        <dbReference type="SAM" id="SignalP"/>
    </source>
</evidence>
<dbReference type="NCBIfam" id="NF003196">
    <property type="entry name" value="PRK04168.1"/>
    <property type="match status" value="1"/>
</dbReference>
<evidence type="ECO:0000313" key="3">
    <source>
        <dbReference type="EMBL" id="KDR95432.1"/>
    </source>
</evidence>
<accession>A0A069RML5</accession>
<evidence type="ECO:0000256" key="1">
    <source>
        <dbReference type="ARBA" id="ARBA00009438"/>
    </source>
</evidence>
<dbReference type="STRING" id="1121324.CLIT_10c01590"/>
<evidence type="ECO:0000313" key="4">
    <source>
        <dbReference type="Proteomes" id="UP000027946"/>
    </source>
</evidence>
<comment type="caution">
    <text evidence="3">The sequence shown here is derived from an EMBL/GenBank/DDBJ whole genome shotgun (WGS) entry which is preliminary data.</text>
</comment>
<dbReference type="PANTHER" id="PTHR30632">
    <property type="entry name" value="MOLYBDATE-BINDING PERIPLASMIC PROTEIN"/>
    <property type="match status" value="1"/>
</dbReference>
<name>A0A069RML5_PEPLI</name>
<feature type="chain" id="PRO_5010332157" evidence="2">
    <location>
        <begin position="24"/>
        <end position="341"/>
    </location>
</feature>
<protein>
    <submittedName>
        <fullName evidence="3">Tungstate ABC transporter binding protein WtpA</fullName>
    </submittedName>
</protein>
<dbReference type="PANTHER" id="PTHR30632:SF16">
    <property type="entry name" value="MOLYBDATE_TUNGSTATE-BINDING PROTEIN WTPA"/>
    <property type="match status" value="1"/>
</dbReference>
<dbReference type="AlphaFoldDB" id="A0A069RML5"/>